<proteinExistence type="predicted"/>
<dbReference type="AlphaFoldDB" id="X0XEI1"/>
<reference evidence="1" key="1">
    <citation type="journal article" date="2014" name="Front. Microbiol.">
        <title>High frequency of phylogenetically diverse reductive dehalogenase-homologous genes in deep subseafloor sedimentary metagenomes.</title>
        <authorList>
            <person name="Kawai M."/>
            <person name="Futagami T."/>
            <person name="Toyoda A."/>
            <person name="Takaki Y."/>
            <person name="Nishi S."/>
            <person name="Hori S."/>
            <person name="Arai W."/>
            <person name="Tsubouchi T."/>
            <person name="Morono Y."/>
            <person name="Uchiyama I."/>
            <person name="Ito T."/>
            <person name="Fujiyama A."/>
            <person name="Inagaki F."/>
            <person name="Takami H."/>
        </authorList>
    </citation>
    <scope>NUCLEOTIDE SEQUENCE</scope>
    <source>
        <strain evidence="1">Expedition CK06-06</strain>
    </source>
</reference>
<name>X0XEI1_9ZZZZ</name>
<sequence length="253" mass="29603">IQEMQTKQETAEPKLGATQVKCKYVIPVVQVSFFPVKRGWIDTGSTGGQWDNTLEYTRDKVQRLSLGVMSALQEGSRYHGYKTPNAKPSLEYKIVKTIELFKPLPYYKGKDSKLERDYRTIMNEIDIKYWVEQRGVKEVWIWGYPAGKVRVCESNMSSRYGDISNSNRDRKDLPILRNTYTVYSYNYARGVPEAVENHMHQIEALLRHIDYDLFWKHFVGYFPTGQWSKSPTDISKDRRCGWSHYPPNAESDY</sequence>
<evidence type="ECO:0000313" key="1">
    <source>
        <dbReference type="EMBL" id="GAG41485.1"/>
    </source>
</evidence>
<accession>X0XEI1</accession>
<gene>
    <name evidence="1" type="ORF">S01H1_62532</name>
</gene>
<protein>
    <submittedName>
        <fullName evidence="1">Uncharacterized protein</fullName>
    </submittedName>
</protein>
<organism evidence="1">
    <name type="scientific">marine sediment metagenome</name>
    <dbReference type="NCBI Taxonomy" id="412755"/>
    <lineage>
        <taxon>unclassified sequences</taxon>
        <taxon>metagenomes</taxon>
        <taxon>ecological metagenomes</taxon>
    </lineage>
</organism>
<dbReference type="EMBL" id="BARS01041078">
    <property type="protein sequence ID" value="GAG41485.1"/>
    <property type="molecule type" value="Genomic_DNA"/>
</dbReference>
<comment type="caution">
    <text evidence="1">The sequence shown here is derived from an EMBL/GenBank/DDBJ whole genome shotgun (WGS) entry which is preliminary data.</text>
</comment>
<feature type="non-terminal residue" evidence="1">
    <location>
        <position position="253"/>
    </location>
</feature>
<feature type="non-terminal residue" evidence="1">
    <location>
        <position position="1"/>
    </location>
</feature>